<comment type="caution">
    <text evidence="2">The sequence shown here is derived from an EMBL/GenBank/DDBJ whole genome shotgun (WGS) entry which is preliminary data.</text>
</comment>
<feature type="transmembrane region" description="Helical" evidence="1">
    <location>
        <begin position="200"/>
        <end position="216"/>
    </location>
</feature>
<feature type="transmembrane region" description="Helical" evidence="1">
    <location>
        <begin position="228"/>
        <end position="253"/>
    </location>
</feature>
<feature type="transmembrane region" description="Helical" evidence="1">
    <location>
        <begin position="408"/>
        <end position="428"/>
    </location>
</feature>
<accession>A0A437M5B4</accession>
<feature type="transmembrane region" description="Helical" evidence="1">
    <location>
        <begin position="124"/>
        <end position="140"/>
    </location>
</feature>
<evidence type="ECO:0000313" key="2">
    <source>
        <dbReference type="EMBL" id="RVT92766.1"/>
    </source>
</evidence>
<name>A0A437M5B4_9SPHN</name>
<proteinExistence type="predicted"/>
<feature type="transmembrane region" description="Helical" evidence="1">
    <location>
        <begin position="385"/>
        <end position="402"/>
    </location>
</feature>
<keyword evidence="3" id="KW-1185">Reference proteome</keyword>
<evidence type="ECO:0000256" key="1">
    <source>
        <dbReference type="SAM" id="Phobius"/>
    </source>
</evidence>
<protein>
    <recommendedName>
        <fullName evidence="4">Glycosyltransferase RgtA/B/C/D-like domain-containing protein</fullName>
    </recommendedName>
</protein>
<dbReference type="Proteomes" id="UP000282971">
    <property type="component" value="Unassembled WGS sequence"/>
</dbReference>
<gene>
    <name evidence="2" type="ORF">EOD43_02260</name>
</gene>
<dbReference type="OrthoDB" id="7538213at2"/>
<dbReference type="AlphaFoldDB" id="A0A437M5B4"/>
<keyword evidence="1" id="KW-0812">Transmembrane</keyword>
<dbReference type="RefSeq" id="WP_127740698.1">
    <property type="nucleotide sequence ID" value="NZ_SACN01000001.1"/>
</dbReference>
<feature type="transmembrane region" description="Helical" evidence="1">
    <location>
        <begin position="94"/>
        <end position="112"/>
    </location>
</feature>
<organism evidence="2 3">
    <name type="scientific">Sphingomonas crocodyli</name>
    <dbReference type="NCBI Taxonomy" id="1979270"/>
    <lineage>
        <taxon>Bacteria</taxon>
        <taxon>Pseudomonadati</taxon>
        <taxon>Pseudomonadota</taxon>
        <taxon>Alphaproteobacteria</taxon>
        <taxon>Sphingomonadales</taxon>
        <taxon>Sphingomonadaceae</taxon>
        <taxon>Sphingomonas</taxon>
    </lineage>
</organism>
<evidence type="ECO:0000313" key="3">
    <source>
        <dbReference type="Proteomes" id="UP000282971"/>
    </source>
</evidence>
<keyword evidence="1" id="KW-0472">Membrane</keyword>
<sequence length="431" mass="45941">MFAPFRSAPLSTRLVVGGALAIGLVERIGWALARANGSATGEAYNVAAAIGNGRGFADAFQIGQGATAHLMPLPPMVAGGVYATLGVGSKVAEAVLLGWALLLTFATYALFACVARRIGVGRKACVAGFAFLCVAPIFTTTEAFDFRAWEGGMTMSAAGLFLLLALRFDASQKTEKRAMGRGAVALLAALPALILFLQPMIGLAACVASILLLWRRRDAVRPIDVAPFLIAFALLFGGWTARNVAVMGAPIVLRDNLGLELAVANHAGAVNPADPKAAFEARLGTVHPYVSTAAFDALRRAGGEIAYAKALGAQTRAWMAAHPGDTARLWAGHLRQIVLPAPWQFRTAHGRALPIVRAVLLDIVTVAGLIGLGLLLRDRDRRRRALYLAPFVLLPILLYVPFQPILRYIWLVYAPLGYCAAFALERLVRRQ</sequence>
<evidence type="ECO:0008006" key="4">
    <source>
        <dbReference type="Google" id="ProtNLM"/>
    </source>
</evidence>
<reference evidence="2 3" key="1">
    <citation type="submission" date="2019-01" db="EMBL/GenBank/DDBJ databases">
        <authorList>
            <person name="Chen W.-M."/>
        </authorList>
    </citation>
    <scope>NUCLEOTIDE SEQUENCE [LARGE SCALE GENOMIC DNA]</scope>
    <source>
        <strain evidence="2 3">CCP-7</strain>
    </source>
</reference>
<dbReference type="EMBL" id="SACN01000001">
    <property type="protein sequence ID" value="RVT92766.1"/>
    <property type="molecule type" value="Genomic_DNA"/>
</dbReference>
<feature type="transmembrane region" description="Helical" evidence="1">
    <location>
        <begin position="355"/>
        <end position="376"/>
    </location>
</feature>
<keyword evidence="1" id="KW-1133">Transmembrane helix</keyword>